<evidence type="ECO:0000313" key="2">
    <source>
        <dbReference type="Proteomes" id="UP000536604"/>
    </source>
</evidence>
<evidence type="ECO:0000313" key="1">
    <source>
        <dbReference type="EMBL" id="MBB6118413.1"/>
    </source>
</evidence>
<organism evidence="1 2">
    <name type="scientific">Nocardiopsis algeriensis</name>
    <dbReference type="NCBI Taxonomy" id="1478215"/>
    <lineage>
        <taxon>Bacteria</taxon>
        <taxon>Bacillati</taxon>
        <taxon>Actinomycetota</taxon>
        <taxon>Actinomycetes</taxon>
        <taxon>Streptosporangiales</taxon>
        <taxon>Nocardiopsidaceae</taxon>
        <taxon>Nocardiopsis</taxon>
    </lineage>
</organism>
<name>A0A841IIC6_9ACTN</name>
<accession>A0A841IIC6</accession>
<protein>
    <submittedName>
        <fullName evidence="1">Uncharacterized protein</fullName>
    </submittedName>
</protein>
<dbReference type="EMBL" id="JACHJO010000001">
    <property type="protein sequence ID" value="MBB6118413.1"/>
    <property type="molecule type" value="Genomic_DNA"/>
</dbReference>
<reference evidence="1 2" key="1">
    <citation type="submission" date="2020-08" db="EMBL/GenBank/DDBJ databases">
        <title>Genomic Encyclopedia of Type Strains, Phase III (KMG-III): the genomes of soil and plant-associated and newly described type strains.</title>
        <authorList>
            <person name="Whitman W."/>
        </authorList>
    </citation>
    <scope>NUCLEOTIDE SEQUENCE [LARGE SCALE GENOMIC DNA]</scope>
    <source>
        <strain evidence="1 2">CECT 8712</strain>
    </source>
</reference>
<dbReference type="AlphaFoldDB" id="A0A841IIC6"/>
<sequence>MEQRIARTAIDSDDLALIEAADRVVKHPELSEELVRRGKDRISASLSRSWLAGLEAVV</sequence>
<dbReference type="Proteomes" id="UP000536604">
    <property type="component" value="Unassembled WGS sequence"/>
</dbReference>
<dbReference type="RefSeq" id="WP_184286244.1">
    <property type="nucleotide sequence ID" value="NZ_JACHJO010000001.1"/>
</dbReference>
<keyword evidence="2" id="KW-1185">Reference proteome</keyword>
<comment type="caution">
    <text evidence="1">The sequence shown here is derived from an EMBL/GenBank/DDBJ whole genome shotgun (WGS) entry which is preliminary data.</text>
</comment>
<gene>
    <name evidence="1" type="ORF">FHS13_000341</name>
</gene>
<proteinExistence type="predicted"/>